<organism evidence="3 4">
    <name type="scientific">Opisthorchis felineus</name>
    <dbReference type="NCBI Taxonomy" id="147828"/>
    <lineage>
        <taxon>Eukaryota</taxon>
        <taxon>Metazoa</taxon>
        <taxon>Spiralia</taxon>
        <taxon>Lophotrochozoa</taxon>
        <taxon>Platyhelminthes</taxon>
        <taxon>Trematoda</taxon>
        <taxon>Digenea</taxon>
        <taxon>Opisthorchiida</taxon>
        <taxon>Opisthorchiata</taxon>
        <taxon>Opisthorchiidae</taxon>
        <taxon>Opisthorchis</taxon>
    </lineage>
</organism>
<proteinExistence type="predicted"/>
<protein>
    <recommendedName>
        <fullName evidence="2">GRAM domain-containing protein</fullName>
    </recommendedName>
</protein>
<evidence type="ECO:0000256" key="1">
    <source>
        <dbReference type="SAM" id="MobiDB-lite"/>
    </source>
</evidence>
<dbReference type="PANTHER" id="PTHR31606:SF1">
    <property type="entry name" value="WW DOMAIN BINDING PROTEIN 2, ISOFORM E"/>
    <property type="match status" value="1"/>
</dbReference>
<dbReference type="OrthoDB" id="1259151at2759"/>
<dbReference type="EMBL" id="SJOL01008829">
    <property type="protein sequence ID" value="TGZ59485.1"/>
    <property type="molecule type" value="Genomic_DNA"/>
</dbReference>
<dbReference type="PANTHER" id="PTHR31606">
    <property type="entry name" value="WW DOMAIN BINDING PROTEIN 2, ISOFORM E"/>
    <property type="match status" value="1"/>
</dbReference>
<dbReference type="CDD" id="cd13214">
    <property type="entry name" value="PH-GRAM_WBP2"/>
    <property type="match status" value="1"/>
</dbReference>
<dbReference type="STRING" id="147828.A0A4S2L8I3"/>
<dbReference type="Pfam" id="PF02893">
    <property type="entry name" value="GRAM"/>
    <property type="match status" value="1"/>
</dbReference>
<dbReference type="GO" id="GO:0031490">
    <property type="term" value="F:chromatin DNA binding"/>
    <property type="evidence" value="ECO:0007669"/>
    <property type="project" value="TreeGrafter"/>
</dbReference>
<dbReference type="GO" id="GO:0003713">
    <property type="term" value="F:transcription coactivator activity"/>
    <property type="evidence" value="ECO:0007669"/>
    <property type="project" value="InterPro"/>
</dbReference>
<gene>
    <name evidence="3" type="ORF">CRM22_009050</name>
</gene>
<dbReference type="InterPro" id="IPR044852">
    <property type="entry name" value="WBP2-like"/>
</dbReference>
<dbReference type="AlphaFoldDB" id="A0A4S2L8I3"/>
<evidence type="ECO:0000313" key="4">
    <source>
        <dbReference type="Proteomes" id="UP000308267"/>
    </source>
</evidence>
<name>A0A4S2L8I3_OPIFE</name>
<dbReference type="GO" id="GO:0005634">
    <property type="term" value="C:nucleus"/>
    <property type="evidence" value="ECO:0007669"/>
    <property type="project" value="TreeGrafter"/>
</dbReference>
<dbReference type="SUPFAM" id="SSF50729">
    <property type="entry name" value="PH domain-like"/>
    <property type="match status" value="1"/>
</dbReference>
<sequence length="329" mass="35166">MSMLNQSHHAASGGVVLFYGERLLIFYDGCDIKLGNPLSQKGSGRVYLTSHRVIFTNRSSSAGLQSFSMPFVLMSNVDIKQPVFGANRIVGEVSADVNSGWNGKAEFSLTFNRGGAIEFGRALIELGRRAYAAKQYFAPPPPYTPQAVGAAQYYDCPPPAYAPPQADPYYNFVPQHESFGAPPAQTLYYVGCPPPYPGAVSQTGSAWGVAPPPTGPQQQIPPYPQMQAPQYNNMPGVGTNFNIPNQSNMSASHAAKAAEAAASAVTMNNVQPGYYFQDNPHTVYAHPSAPPPNMEPPPYPAGSSASGNQDPPPYSSGPASNNPYDKKNQ</sequence>
<accession>A0A4S2L8I3</accession>
<feature type="compositionally biased region" description="Pro residues" evidence="1">
    <location>
        <begin position="288"/>
        <end position="300"/>
    </location>
</feature>
<keyword evidence="4" id="KW-1185">Reference proteome</keyword>
<dbReference type="InterPro" id="IPR004182">
    <property type="entry name" value="GRAM"/>
</dbReference>
<dbReference type="InterPro" id="IPR011993">
    <property type="entry name" value="PH-like_dom_sf"/>
</dbReference>
<feature type="domain" description="GRAM" evidence="2">
    <location>
        <begin position="42"/>
        <end position="124"/>
    </location>
</feature>
<feature type="region of interest" description="Disordered" evidence="1">
    <location>
        <begin position="281"/>
        <end position="329"/>
    </location>
</feature>
<evidence type="ECO:0000259" key="2">
    <source>
        <dbReference type="Pfam" id="PF02893"/>
    </source>
</evidence>
<comment type="caution">
    <text evidence="3">The sequence shown here is derived from an EMBL/GenBank/DDBJ whole genome shotgun (WGS) entry which is preliminary data.</text>
</comment>
<dbReference type="Gene3D" id="2.30.29.30">
    <property type="entry name" value="Pleckstrin-homology domain (PH domain)/Phosphotyrosine-binding domain (PTB)"/>
    <property type="match status" value="1"/>
</dbReference>
<evidence type="ECO:0000313" key="3">
    <source>
        <dbReference type="EMBL" id="TGZ59485.1"/>
    </source>
</evidence>
<reference evidence="3 4" key="1">
    <citation type="journal article" date="2019" name="BMC Genomics">
        <title>New insights from Opisthorchis felineus genome: update on genomics of the epidemiologically important liver flukes.</title>
        <authorList>
            <person name="Ershov N.I."/>
            <person name="Mordvinov V.A."/>
            <person name="Prokhortchouk E.B."/>
            <person name="Pakharukova M.Y."/>
            <person name="Gunbin K.V."/>
            <person name="Ustyantsev K."/>
            <person name="Genaev M.A."/>
            <person name="Blinov A.G."/>
            <person name="Mazur A."/>
            <person name="Boulygina E."/>
            <person name="Tsygankova S."/>
            <person name="Khrameeva E."/>
            <person name="Chekanov N."/>
            <person name="Fan G."/>
            <person name="Xiao A."/>
            <person name="Zhang H."/>
            <person name="Xu X."/>
            <person name="Yang H."/>
            <person name="Solovyev V."/>
            <person name="Lee S.M."/>
            <person name="Liu X."/>
            <person name="Afonnikov D.A."/>
            <person name="Skryabin K.G."/>
        </authorList>
    </citation>
    <scope>NUCLEOTIDE SEQUENCE [LARGE SCALE GENOMIC DNA]</scope>
    <source>
        <strain evidence="3">AK-0245</strain>
        <tissue evidence="3">Whole organism</tissue>
    </source>
</reference>
<dbReference type="Proteomes" id="UP000308267">
    <property type="component" value="Unassembled WGS sequence"/>
</dbReference>